<keyword evidence="9" id="KW-0482">Metalloprotease</keyword>
<dbReference type="Pfam" id="PF02163">
    <property type="entry name" value="Peptidase_M50"/>
    <property type="match status" value="1"/>
</dbReference>
<evidence type="ECO:0000256" key="5">
    <source>
        <dbReference type="ARBA" id="ARBA00022692"/>
    </source>
</evidence>
<evidence type="ECO:0000313" key="13">
    <source>
        <dbReference type="EMBL" id="PIS21841.1"/>
    </source>
</evidence>
<dbReference type="SUPFAM" id="SSF50156">
    <property type="entry name" value="PDZ domain-like"/>
    <property type="match status" value="1"/>
</dbReference>
<reference evidence="14" key="1">
    <citation type="submission" date="2017-09" db="EMBL/GenBank/DDBJ databases">
        <title>Depth-based differentiation of microbial function through sediment-hosted aquifers and enrichment of novel symbionts in the deep terrestrial subsurface.</title>
        <authorList>
            <person name="Probst A.J."/>
            <person name="Ladd B."/>
            <person name="Jarett J.K."/>
            <person name="Geller-Mcgrath D.E."/>
            <person name="Sieber C.M.K."/>
            <person name="Emerson J.B."/>
            <person name="Anantharaman K."/>
            <person name="Thomas B.C."/>
            <person name="Malmstrom R."/>
            <person name="Stieglmeier M."/>
            <person name="Klingl A."/>
            <person name="Woyke T."/>
            <person name="Ryan C.M."/>
            <person name="Banfield J.F."/>
        </authorList>
    </citation>
    <scope>NUCLEOTIDE SEQUENCE [LARGE SCALE GENOMIC DNA]</scope>
</reference>
<dbReference type="InterPro" id="IPR036034">
    <property type="entry name" value="PDZ_sf"/>
</dbReference>
<dbReference type="Proteomes" id="UP000231098">
    <property type="component" value="Unassembled WGS sequence"/>
</dbReference>
<feature type="transmembrane region" description="Helical" evidence="11">
    <location>
        <begin position="316"/>
        <end position="333"/>
    </location>
</feature>
<evidence type="ECO:0000313" key="14">
    <source>
        <dbReference type="Proteomes" id="UP000231098"/>
    </source>
</evidence>
<proteinExistence type="inferred from homology"/>
<dbReference type="PANTHER" id="PTHR42837:SF2">
    <property type="entry name" value="MEMBRANE METALLOPROTEASE ARASP2, CHLOROPLASTIC-RELATED"/>
    <property type="match status" value="1"/>
</dbReference>
<organism evidence="13 14">
    <name type="scientific">candidate division WWE3 bacterium CG08_land_8_20_14_0_20_41_15</name>
    <dbReference type="NCBI Taxonomy" id="1975086"/>
    <lineage>
        <taxon>Bacteria</taxon>
        <taxon>Katanobacteria</taxon>
    </lineage>
</organism>
<protein>
    <recommendedName>
        <fullName evidence="12">Peptidase M50 domain-containing protein</fullName>
    </recommendedName>
</protein>
<dbReference type="AlphaFoldDB" id="A0A2H0XAF2"/>
<dbReference type="GO" id="GO:0006508">
    <property type="term" value="P:proteolysis"/>
    <property type="evidence" value="ECO:0007669"/>
    <property type="project" value="UniProtKB-KW"/>
</dbReference>
<keyword evidence="6" id="KW-0378">Hydrolase</keyword>
<accession>A0A2H0XAF2</accession>
<evidence type="ECO:0000256" key="3">
    <source>
        <dbReference type="ARBA" id="ARBA00007931"/>
    </source>
</evidence>
<dbReference type="GO" id="GO:0004222">
    <property type="term" value="F:metalloendopeptidase activity"/>
    <property type="evidence" value="ECO:0007669"/>
    <property type="project" value="InterPro"/>
</dbReference>
<keyword evidence="10 11" id="KW-0472">Membrane</keyword>
<feature type="domain" description="Peptidase M50" evidence="12">
    <location>
        <begin position="7"/>
        <end position="326"/>
    </location>
</feature>
<gene>
    <name evidence="13" type="ORF">COT51_00635</name>
</gene>
<dbReference type="CDD" id="cd06163">
    <property type="entry name" value="S2P-M50_PDZ_RseP-like"/>
    <property type="match status" value="1"/>
</dbReference>
<comment type="subcellular location">
    <subcellularLocation>
        <location evidence="2">Membrane</location>
        <topology evidence="2">Multi-pass membrane protein</topology>
    </subcellularLocation>
</comment>
<comment type="cofactor">
    <cofactor evidence="1">
        <name>Zn(2+)</name>
        <dbReference type="ChEBI" id="CHEBI:29105"/>
    </cofactor>
</comment>
<comment type="similarity">
    <text evidence="3">Belongs to the peptidase M50B family.</text>
</comment>
<dbReference type="InterPro" id="IPR008915">
    <property type="entry name" value="Peptidase_M50"/>
</dbReference>
<keyword evidence="5 11" id="KW-0812">Transmembrane</keyword>
<feature type="transmembrane region" description="Helical" evidence="11">
    <location>
        <begin position="263"/>
        <end position="281"/>
    </location>
</feature>
<evidence type="ECO:0000259" key="12">
    <source>
        <dbReference type="Pfam" id="PF02163"/>
    </source>
</evidence>
<keyword evidence="4" id="KW-0645">Protease</keyword>
<sequence length="343" mass="38039">MVTILIFFAVLSLLVFVHELGHFLAAKWAGVKVEEFGFGLPPRVLGKKIGQTLYSINLLPIGGFVKLLGEDGEFATIGDPKSFSVKSPKKRALILLAGVVGNLILATFIFTFLFNVGLPVFMEKPMFIEVDAGGIADLAGLKQWDKIIKMDDTKIDYHWDASDYIRAHTGKEIKMVVKREETKLSFKVTPKPLLGVTISNFKDLKEVWWKTPYYGILETGKTLVQMATGIASLIYSLFGGEKIATEVTGPIGIADMTRFFAELGYRYLLQFVALLSVNLAFMNVLPFPALDGGRLIFVAYELITKKKAKAGIEARVTQVGFAILIAFMLWITVKDVLRMGWLG</sequence>
<comment type="caution">
    <text evidence="13">The sequence shown here is derived from an EMBL/GenBank/DDBJ whole genome shotgun (WGS) entry which is preliminary data.</text>
</comment>
<evidence type="ECO:0000256" key="2">
    <source>
        <dbReference type="ARBA" id="ARBA00004141"/>
    </source>
</evidence>
<evidence type="ECO:0000256" key="7">
    <source>
        <dbReference type="ARBA" id="ARBA00022833"/>
    </source>
</evidence>
<keyword evidence="7" id="KW-0862">Zinc</keyword>
<feature type="transmembrane region" description="Helical" evidence="11">
    <location>
        <begin position="92"/>
        <end position="116"/>
    </location>
</feature>
<evidence type="ECO:0000256" key="9">
    <source>
        <dbReference type="ARBA" id="ARBA00023049"/>
    </source>
</evidence>
<evidence type="ECO:0000256" key="10">
    <source>
        <dbReference type="ARBA" id="ARBA00023136"/>
    </source>
</evidence>
<dbReference type="Gene3D" id="2.30.42.10">
    <property type="match status" value="1"/>
</dbReference>
<evidence type="ECO:0000256" key="8">
    <source>
        <dbReference type="ARBA" id="ARBA00022989"/>
    </source>
</evidence>
<name>A0A2H0XAF2_UNCKA</name>
<evidence type="ECO:0000256" key="4">
    <source>
        <dbReference type="ARBA" id="ARBA00022670"/>
    </source>
</evidence>
<dbReference type="GO" id="GO:0016020">
    <property type="term" value="C:membrane"/>
    <property type="evidence" value="ECO:0007669"/>
    <property type="project" value="UniProtKB-SubCell"/>
</dbReference>
<evidence type="ECO:0000256" key="11">
    <source>
        <dbReference type="SAM" id="Phobius"/>
    </source>
</evidence>
<dbReference type="EMBL" id="PEYV01000012">
    <property type="protein sequence ID" value="PIS21841.1"/>
    <property type="molecule type" value="Genomic_DNA"/>
</dbReference>
<dbReference type="PANTHER" id="PTHR42837">
    <property type="entry name" value="REGULATOR OF SIGMA-E PROTEASE RSEP"/>
    <property type="match status" value="1"/>
</dbReference>
<keyword evidence="8 11" id="KW-1133">Transmembrane helix</keyword>
<dbReference type="InterPro" id="IPR004387">
    <property type="entry name" value="Pept_M50_Zn"/>
</dbReference>
<evidence type="ECO:0000256" key="6">
    <source>
        <dbReference type="ARBA" id="ARBA00022801"/>
    </source>
</evidence>
<evidence type="ECO:0000256" key="1">
    <source>
        <dbReference type="ARBA" id="ARBA00001947"/>
    </source>
</evidence>